<protein>
    <submittedName>
        <fullName evidence="1">Uncharacterized protein</fullName>
    </submittedName>
</protein>
<organism evidence="1">
    <name type="scientific">Rhizophora mucronata</name>
    <name type="common">Asiatic mangrove</name>
    <dbReference type="NCBI Taxonomy" id="61149"/>
    <lineage>
        <taxon>Eukaryota</taxon>
        <taxon>Viridiplantae</taxon>
        <taxon>Streptophyta</taxon>
        <taxon>Embryophyta</taxon>
        <taxon>Tracheophyta</taxon>
        <taxon>Spermatophyta</taxon>
        <taxon>Magnoliopsida</taxon>
        <taxon>eudicotyledons</taxon>
        <taxon>Gunneridae</taxon>
        <taxon>Pentapetalae</taxon>
        <taxon>rosids</taxon>
        <taxon>fabids</taxon>
        <taxon>Malpighiales</taxon>
        <taxon>Rhizophoraceae</taxon>
        <taxon>Rhizophora</taxon>
    </lineage>
</organism>
<proteinExistence type="predicted"/>
<dbReference type="EMBL" id="GGEC01077431">
    <property type="protein sequence ID" value="MBX57915.1"/>
    <property type="molecule type" value="Transcribed_RNA"/>
</dbReference>
<sequence>MGHYCAVSSYVRGHYQLVWLFNGCLLFVYDLRNG</sequence>
<dbReference type="AlphaFoldDB" id="A0A2P2PT86"/>
<evidence type="ECO:0000313" key="1">
    <source>
        <dbReference type="EMBL" id="MBX57915.1"/>
    </source>
</evidence>
<name>A0A2P2PT86_RHIMU</name>
<reference evidence="1" key="1">
    <citation type="submission" date="2018-02" db="EMBL/GenBank/DDBJ databases">
        <title>Rhizophora mucronata_Transcriptome.</title>
        <authorList>
            <person name="Meera S.P."/>
            <person name="Sreeshan A."/>
            <person name="Augustine A."/>
        </authorList>
    </citation>
    <scope>NUCLEOTIDE SEQUENCE</scope>
    <source>
        <tissue evidence="1">Leaf</tissue>
    </source>
</reference>
<accession>A0A2P2PT86</accession>